<reference evidence="1 2" key="1">
    <citation type="journal article" date="2011" name="Stand. Genomic Sci.">
        <title>Complete genome sequence of 'Thioalkalivibrio sulfidophilus' HL-EbGr7.</title>
        <authorList>
            <person name="Muyzer G."/>
            <person name="Sorokin D.Y."/>
            <person name="Mavromatis K."/>
            <person name="Lapidus A."/>
            <person name="Clum A."/>
            <person name="Ivanova N."/>
            <person name="Pati A."/>
            <person name="d'Haeseleer P."/>
            <person name="Woyke T."/>
            <person name="Kyrpides N.C."/>
        </authorList>
    </citation>
    <scope>NUCLEOTIDE SEQUENCE [LARGE SCALE GENOMIC DNA]</scope>
    <source>
        <strain evidence="1 2">HL-EbGR7</strain>
    </source>
</reference>
<dbReference type="Proteomes" id="UP000002383">
    <property type="component" value="Chromosome"/>
</dbReference>
<keyword evidence="2" id="KW-1185">Reference proteome</keyword>
<sequence>MAGTETRKTGDLHHSKVFYRPIEAAIRWSRLTRFEPRILDTLGARPIPDPGDFPRWPMLRLNTERIFDAIRNGDLPYGKAGITCDDPSLIDDPDLTVRHVDLKTWMSRFYPDQRPAFLFDAIERRLHPAVSIETVQTLLAEQEALRIRLADREQSFSTLHEQHELLCRQAESWDSAGREVTPRSETTYLNIVGGLLTLLLGKSPGGRPYSSFETTDSVISALLAHYEGRPGISERTLWAKFSAARRHLDASDRRR</sequence>
<dbReference type="RefSeq" id="WP_012639356.1">
    <property type="nucleotide sequence ID" value="NC_011901.1"/>
</dbReference>
<dbReference type="eggNOG" id="ENOG502Z7W7">
    <property type="taxonomic scope" value="Bacteria"/>
</dbReference>
<organism evidence="1 2">
    <name type="scientific">Thioalkalivibrio sulfidiphilus (strain HL-EbGR7)</name>
    <dbReference type="NCBI Taxonomy" id="396588"/>
    <lineage>
        <taxon>Bacteria</taxon>
        <taxon>Pseudomonadati</taxon>
        <taxon>Pseudomonadota</taxon>
        <taxon>Gammaproteobacteria</taxon>
        <taxon>Chromatiales</taxon>
        <taxon>Ectothiorhodospiraceae</taxon>
        <taxon>Thioalkalivibrio</taxon>
    </lineage>
</organism>
<dbReference type="EMBL" id="CP001339">
    <property type="protein sequence ID" value="ACL73881.1"/>
    <property type="molecule type" value="Genomic_DNA"/>
</dbReference>
<name>B8GNJ0_THISH</name>
<dbReference type="OrthoDB" id="5773058at2"/>
<evidence type="ECO:0008006" key="3">
    <source>
        <dbReference type="Google" id="ProtNLM"/>
    </source>
</evidence>
<evidence type="ECO:0000313" key="2">
    <source>
        <dbReference type="Proteomes" id="UP000002383"/>
    </source>
</evidence>
<protein>
    <recommendedName>
        <fullName evidence="3">Receptor protein-tyrosine kinase</fullName>
    </recommendedName>
</protein>
<dbReference type="KEGG" id="tgr:Tgr7_2808"/>
<gene>
    <name evidence="1" type="ordered locus">Tgr7_2808</name>
</gene>
<dbReference type="HOGENOM" id="CLU_102169_0_0_6"/>
<evidence type="ECO:0000313" key="1">
    <source>
        <dbReference type="EMBL" id="ACL73881.1"/>
    </source>
</evidence>
<proteinExistence type="predicted"/>
<accession>B8GNJ0</accession>
<dbReference type="AlphaFoldDB" id="B8GNJ0"/>